<keyword evidence="1" id="KW-0812">Transmembrane</keyword>
<dbReference type="AlphaFoldDB" id="A0A0F5MWW3"/>
<dbReference type="RefSeq" id="WP_046189506.1">
    <property type="nucleotide sequence ID" value="NZ_JACKUJ010000023.1"/>
</dbReference>
<evidence type="ECO:0000313" key="3">
    <source>
        <dbReference type="EMBL" id="OQZ97769.1"/>
    </source>
</evidence>
<evidence type="ECO:0000256" key="1">
    <source>
        <dbReference type="SAM" id="Phobius"/>
    </source>
</evidence>
<feature type="transmembrane region" description="Helical" evidence="1">
    <location>
        <begin position="143"/>
        <end position="164"/>
    </location>
</feature>
<feature type="transmembrane region" description="Helical" evidence="1">
    <location>
        <begin position="30"/>
        <end position="50"/>
    </location>
</feature>
<feature type="transmembrane region" description="Helical" evidence="1">
    <location>
        <begin position="70"/>
        <end position="92"/>
    </location>
</feature>
<keyword evidence="5" id="KW-1185">Reference proteome</keyword>
<evidence type="ECO:0008006" key="6">
    <source>
        <dbReference type="Google" id="ProtNLM"/>
    </source>
</evidence>
<dbReference type="EMBL" id="MVHH01000015">
    <property type="protein sequence ID" value="OQZ97769.1"/>
    <property type="molecule type" value="Genomic_DNA"/>
</dbReference>
<protein>
    <recommendedName>
        <fullName evidence="6">GP55 protein</fullName>
    </recommendedName>
</protein>
<gene>
    <name evidence="3" type="ORF">BST15_09640</name>
    <name evidence="2" type="ORF">WR43_10400</name>
</gene>
<proteinExistence type="predicted"/>
<name>A0A0F5MWW3_9MYCO</name>
<feature type="transmembrane region" description="Helical" evidence="1">
    <location>
        <begin position="205"/>
        <end position="223"/>
    </location>
</feature>
<evidence type="ECO:0000313" key="2">
    <source>
        <dbReference type="EMBL" id="KKB99293.1"/>
    </source>
</evidence>
<reference evidence="3 5" key="3">
    <citation type="submission" date="2016-12" db="EMBL/GenBank/DDBJ databases">
        <title>The new phylogeny of genus Mycobacterium.</title>
        <authorList>
            <person name="Tortoli E."/>
            <person name="Trovato A."/>
            <person name="Cirillo D.M."/>
        </authorList>
    </citation>
    <scope>NUCLEOTIDE SEQUENCE [LARGE SCALE GENOMIC DNA]</scope>
    <source>
        <strain evidence="3 5">DSM 44942</strain>
    </source>
</reference>
<dbReference type="EMBL" id="LASW01000038">
    <property type="protein sequence ID" value="KKB99293.1"/>
    <property type="molecule type" value="Genomic_DNA"/>
</dbReference>
<reference evidence="4" key="1">
    <citation type="submission" date="2015-04" db="EMBL/GenBank/DDBJ databases">
        <title>Genome sequence of Mycobacterium arupense GUC1.</title>
        <authorList>
            <person name="Greninger A.L."/>
            <person name="Cunningham G."/>
            <person name="Chiu C.Y."/>
            <person name="Miller S."/>
        </authorList>
    </citation>
    <scope>NUCLEOTIDE SEQUENCE [LARGE SCALE GENOMIC DNA]</scope>
    <source>
        <strain evidence="4">GUC1</strain>
    </source>
</reference>
<evidence type="ECO:0000313" key="4">
    <source>
        <dbReference type="Proteomes" id="UP000034416"/>
    </source>
</evidence>
<sequence>MTASFIVTTLAIVTYCLWVRRDTWRSRWEAGATLAIALQGCALLLLTPWAGTELGPPLHSLLGLWNVQQVLGWMCLIAAVIGNIYHMLVRLADPAHVWPIMRNHLLMPVGAGVAVVVVAFAYAKRGYEPDMYAGLAGNRWLTVVEVASATLMLYLAGYIGRLMVALRHDQRARTTLALYATSMAFGVTACAVAVASSWVGGYAGPAIWACVCASVAVVAYGLARSWQAKKAWFAPDDS</sequence>
<keyword evidence="1" id="KW-0472">Membrane</keyword>
<reference evidence="2" key="2">
    <citation type="submission" date="2015-04" db="EMBL/GenBank/DDBJ databases">
        <title>Genome sequence of Mycobacterium arupense strain GUC1.</title>
        <authorList>
            <person name="Greninger A.L."/>
            <person name="Cunningham G."/>
            <person name="Chiu C.Y."/>
            <person name="Miller S."/>
        </authorList>
    </citation>
    <scope>NUCLEOTIDE SEQUENCE</scope>
    <source>
        <strain evidence="2">GUC1</strain>
    </source>
</reference>
<evidence type="ECO:0000313" key="5">
    <source>
        <dbReference type="Proteomes" id="UP000192327"/>
    </source>
</evidence>
<dbReference type="OrthoDB" id="4763628at2"/>
<keyword evidence="1" id="KW-1133">Transmembrane helix</keyword>
<dbReference type="Proteomes" id="UP000034416">
    <property type="component" value="Unassembled WGS sequence"/>
</dbReference>
<feature type="transmembrane region" description="Helical" evidence="1">
    <location>
        <begin position="104"/>
        <end position="123"/>
    </location>
</feature>
<dbReference type="PATRIC" id="fig|342002.3.peg.3101"/>
<organism evidence="2 4">
    <name type="scientific">Mycolicibacter arupensis</name>
    <dbReference type="NCBI Taxonomy" id="342002"/>
    <lineage>
        <taxon>Bacteria</taxon>
        <taxon>Bacillati</taxon>
        <taxon>Actinomycetota</taxon>
        <taxon>Actinomycetes</taxon>
        <taxon>Mycobacteriales</taxon>
        <taxon>Mycobacteriaceae</taxon>
        <taxon>Mycolicibacter</taxon>
    </lineage>
</organism>
<feature type="transmembrane region" description="Helical" evidence="1">
    <location>
        <begin position="176"/>
        <end position="199"/>
    </location>
</feature>
<dbReference type="Proteomes" id="UP000192327">
    <property type="component" value="Unassembled WGS sequence"/>
</dbReference>
<dbReference type="STRING" id="342002.BST15_09640"/>
<comment type="caution">
    <text evidence="2">The sequence shown here is derived from an EMBL/GenBank/DDBJ whole genome shotgun (WGS) entry which is preliminary data.</text>
</comment>
<accession>A0A0F5MWW3</accession>